<dbReference type="AlphaFoldDB" id="A0AAX6M6S0"/>
<organism evidence="2 3">
    <name type="scientific">Daldinia eschscholtzii</name>
    <dbReference type="NCBI Taxonomy" id="292717"/>
    <lineage>
        <taxon>Eukaryota</taxon>
        <taxon>Fungi</taxon>
        <taxon>Dikarya</taxon>
        <taxon>Ascomycota</taxon>
        <taxon>Pezizomycotina</taxon>
        <taxon>Sordariomycetes</taxon>
        <taxon>Xylariomycetidae</taxon>
        <taxon>Xylariales</taxon>
        <taxon>Hypoxylaceae</taxon>
        <taxon>Daldinia</taxon>
    </lineage>
</organism>
<feature type="compositionally biased region" description="Basic residues" evidence="1">
    <location>
        <begin position="44"/>
        <end position="54"/>
    </location>
</feature>
<feature type="compositionally biased region" description="Basic residues" evidence="1">
    <location>
        <begin position="106"/>
        <end position="116"/>
    </location>
</feature>
<feature type="compositionally biased region" description="Low complexity" evidence="1">
    <location>
        <begin position="209"/>
        <end position="218"/>
    </location>
</feature>
<dbReference type="Proteomes" id="UP001369815">
    <property type="component" value="Unassembled WGS sequence"/>
</dbReference>
<evidence type="ECO:0000256" key="1">
    <source>
        <dbReference type="SAM" id="MobiDB-lite"/>
    </source>
</evidence>
<evidence type="ECO:0000313" key="2">
    <source>
        <dbReference type="EMBL" id="KAK6948310.1"/>
    </source>
</evidence>
<feature type="compositionally biased region" description="Polar residues" evidence="1">
    <location>
        <begin position="94"/>
        <end position="104"/>
    </location>
</feature>
<feature type="region of interest" description="Disordered" evidence="1">
    <location>
        <begin position="285"/>
        <end position="308"/>
    </location>
</feature>
<proteinExistence type="predicted"/>
<comment type="caution">
    <text evidence="2">The sequence shown here is derived from an EMBL/GenBank/DDBJ whole genome shotgun (WGS) entry which is preliminary data.</text>
</comment>
<sequence>MMAEKSNSNRFRNPATRPNNRRGPQGANFEEDYPMGGVDSSTTKNRHSPRKRRGQNTCHLAHGRTRSPYSGNSKNNSRDQYSRNNHNFHHSTRGHTTNAHTNGNPKMKHNNRRHRGPASIDDESPGLDENTYTSTFDSSLSLRCTNSGVYKSKNSNMRSCTECSSVRRANLRFRNWAARALSQCNQQFAAWADDAGVGFDTYDEMDWQPEPQQQQQRPPIGPIPKPGPWAWPPWSGNIAQDGGLETSQGIACGGDEGCGVSLTMDCGMLGGRGNYSELSGSLLSQKNPVGTLDPWSMRDPGGYEFEDY</sequence>
<keyword evidence="3" id="KW-1185">Reference proteome</keyword>
<feature type="region of interest" description="Disordered" evidence="1">
    <location>
        <begin position="1"/>
        <end position="132"/>
    </location>
</feature>
<gene>
    <name evidence="2" type="ORF">Daesc_010075</name>
</gene>
<protein>
    <submittedName>
        <fullName evidence="2">Uncharacterized protein</fullName>
    </submittedName>
</protein>
<accession>A0AAX6M6S0</accession>
<dbReference type="EMBL" id="JBANMG010000010">
    <property type="protein sequence ID" value="KAK6948310.1"/>
    <property type="molecule type" value="Genomic_DNA"/>
</dbReference>
<name>A0AAX6M6S0_9PEZI</name>
<feature type="compositionally biased region" description="Pro residues" evidence="1">
    <location>
        <begin position="219"/>
        <end position="231"/>
    </location>
</feature>
<feature type="region of interest" description="Disordered" evidence="1">
    <location>
        <begin position="209"/>
        <end position="242"/>
    </location>
</feature>
<feature type="compositionally biased region" description="Polar residues" evidence="1">
    <location>
        <begin position="1"/>
        <end position="11"/>
    </location>
</feature>
<evidence type="ECO:0000313" key="3">
    <source>
        <dbReference type="Proteomes" id="UP001369815"/>
    </source>
</evidence>
<reference evidence="2 3" key="1">
    <citation type="journal article" date="2024" name="Front Chem Biol">
        <title>Unveiling the potential of Daldinia eschscholtzii MFLUCC 19-0629 through bioactivity and bioinformatics studies for enhanced sustainable agriculture production.</title>
        <authorList>
            <person name="Brooks S."/>
            <person name="Weaver J.A."/>
            <person name="Klomchit A."/>
            <person name="Alharthi S.A."/>
            <person name="Onlamun T."/>
            <person name="Nurani R."/>
            <person name="Vong T.K."/>
            <person name="Alberti F."/>
            <person name="Greco C."/>
        </authorList>
    </citation>
    <scope>NUCLEOTIDE SEQUENCE [LARGE SCALE GENOMIC DNA]</scope>
    <source>
        <strain evidence="2">MFLUCC 19-0629</strain>
    </source>
</reference>